<dbReference type="Pfam" id="PF23445">
    <property type="entry name" value="WHD_SNRNP200"/>
    <property type="match status" value="1"/>
</dbReference>
<dbReference type="SUPFAM" id="SSF158702">
    <property type="entry name" value="Sec63 N-terminal domain-like"/>
    <property type="match status" value="1"/>
</dbReference>
<feature type="compositionally biased region" description="Polar residues" evidence="11">
    <location>
        <begin position="57"/>
        <end position="66"/>
    </location>
</feature>
<evidence type="ECO:0000256" key="6">
    <source>
        <dbReference type="ARBA" id="ARBA00023235"/>
    </source>
</evidence>
<dbReference type="Gene3D" id="1.10.10.10">
    <property type="entry name" value="Winged helix-like DNA-binding domain superfamily/Winged helix DNA-binding domain"/>
    <property type="match status" value="1"/>
</dbReference>
<dbReference type="Pfam" id="PF00270">
    <property type="entry name" value="DEAD"/>
    <property type="match status" value="1"/>
</dbReference>
<dbReference type="InterPro" id="IPR001650">
    <property type="entry name" value="Helicase_C-like"/>
</dbReference>
<feature type="region of interest" description="Disordered" evidence="11">
    <location>
        <begin position="1126"/>
        <end position="1173"/>
    </location>
</feature>
<protein>
    <recommendedName>
        <fullName evidence="9">DNA 3'-5' helicase</fullName>
        <ecNumber evidence="9">5.6.2.4</ecNumber>
    </recommendedName>
</protein>
<dbReference type="SUPFAM" id="SSF46785">
    <property type="entry name" value="Winged helix' DNA-binding domain"/>
    <property type="match status" value="1"/>
</dbReference>
<feature type="region of interest" description="Disordered" evidence="11">
    <location>
        <begin position="163"/>
        <end position="186"/>
    </location>
</feature>
<evidence type="ECO:0000256" key="8">
    <source>
        <dbReference type="ARBA" id="ARBA00034617"/>
    </source>
</evidence>
<feature type="domain" description="Helicase ATP-binding" evidence="12">
    <location>
        <begin position="250"/>
        <end position="442"/>
    </location>
</feature>
<evidence type="ECO:0000256" key="5">
    <source>
        <dbReference type="ARBA" id="ARBA00022840"/>
    </source>
</evidence>
<gene>
    <name evidence="15" type="primary">LOC115226031</name>
</gene>
<evidence type="ECO:0000256" key="1">
    <source>
        <dbReference type="ARBA" id="ARBA00010140"/>
    </source>
</evidence>
<comment type="similarity">
    <text evidence="1">Belongs to the helicase family. SKI2 subfamily.</text>
</comment>
<keyword evidence="3" id="KW-0378">Hydrolase</keyword>
<keyword evidence="6" id="KW-0413">Isomerase</keyword>
<evidence type="ECO:0000256" key="4">
    <source>
        <dbReference type="ARBA" id="ARBA00022806"/>
    </source>
</evidence>
<feature type="compositionally biased region" description="Low complexity" evidence="11">
    <location>
        <begin position="1152"/>
        <end position="1168"/>
    </location>
</feature>
<dbReference type="InterPro" id="IPR036388">
    <property type="entry name" value="WH-like_DNA-bd_sf"/>
</dbReference>
<sequence length="1599" mass="181731">MDIFKFRSERCEFSTKDAEKQSTIPVAPSIDDLFKLDSVNNEDFNFKISQMSLPSLSQVKNTQVKKPQFKKSQVKTPKTTQAKNSQSYQPKKPRDVASKKDEIQFRTIPRRKIFVNPFKSQKEEEDIGGLFHDKTESLLSTQDYNTTGDTNAATTFTDDATIVIDDNDDDDGGREGGGDGRGGGGGALDIFKDVSLELSQKDSMFEQEVPTSSVPLPKSNMLKSVKEIPSKFRDIFPFEYFNSTQSKIIDDVLYTDSSIVVCAPTGAGKTVVFELAIVRVIIKAEEMNNYNFKAVYMAPIKALCTERYEDWEKKLGKLGIRCLELTGDTDADDFSALQTANIIITTPEKWDSVTRRWHCDNTLAQHLKLFMIDEIHTLNDPGRGSTIEAVISRMKTIHVASKWMEKDFSEKKNNIRFLAVSATIQNLNDLAEWLGDSDDPAVTFKISDDLRPVKLQKIVIGYPCSERISNYQFDISLRYKLPNVILNYSDGKPTLVFCSTRKNVIQTADMLSKQGKFLSSFEMRTILSNSAKLLKDAKLHDFLLSGVGCHHAGMDYHDRKLMADLFEAGNLLVLLATSTLAMGVNLPAHLVVVMSTQYYVMGNHQEYSESQVLQMIGRAGRPQFDTSATAVILTKMSNKSKYENLVNGMQVIESSLHKNLIEHLNAEIFLNTITDINVAVEWIKHTFLYIRVRKNPKHYGISDKMTNAQMEKYLQDLCLQNLNHLASVTLIVLDEDTFDIKPTDMGRLMARYCIAFDTMKSFAKLTGSEGLSEQLDILSRSYEFSDIQIRTNEKKTLNSLNKSKTSATIRYPFSGKIKTKESKINCLIQAALGCILVPDFSLLQDINKIFRSGQRLTRCLQEILWLKDCHKSLINAIYINKCFKARIWENSKYVTKQLEGIGQSLSNALVNAGIVNFDKVSETNPRELELITNRHPPFGNQLKEAVMGLPKYNIAIKQVQPVTTNPRKRCTEIEIMIAMKNKEDIVKNGTTSPQHTSALIVANADNHILYRRKIMDRILLEENGFVKKVPVRNSMKGPEIFVNLISFDWVGIDVSRSFTPIYHDYSCQPEVALRLPASSLPNKVCHQPDTKPRQAPSKDNTKCQHRCLNKKECSHQCCKVGVKKPQRSGVTRNPRRMQVNGGGGGGIGQVSGMGQSQNYQEQQQKQQQTPVVKGQSSMYQYMDDLKEKLKGFKQTPIKRLKPSDEKHSVLSLQQFAFSSKAKLPALTPNRTDPSYTDIPDPVTEPHYNMESEPCRNNWQQLEMYKSTREKFLNCQDENIHSAANEETRNDFHYGRDINNTEELCGNFLLELSPLLPECDSGCKQQLVVGGIHFSQNTLDSLPLMTYSPYPSDNSVSDEELADLHLPVSSQPLLQPSLRLSPQLPHTNQTDPGVDPDLESGSEADPVNRGLFLSKEDNYSQEYPPLSLHCQPPQQQQKRLQQWWNTSEQEEPAVCVQENKSFSCNYQDQLQRQKRCDIPKLKGTTVCIQKYKSSGHNYQQQQQKQQQQWQWWNTLGQEEQTAHVRMNKSLEFPHQDLCDIYSSKEVSQDRMMETECKRGEARYNIKHQWINSLTPDSSNRHWSHPEENQKALYSIFDGIF</sequence>
<name>A0A7E6FT51_9MOLL</name>
<dbReference type="PROSITE" id="PS51194">
    <property type="entry name" value="HELICASE_CTER"/>
    <property type="match status" value="1"/>
</dbReference>
<dbReference type="GO" id="GO:0005524">
    <property type="term" value="F:ATP binding"/>
    <property type="evidence" value="ECO:0007669"/>
    <property type="project" value="UniProtKB-KW"/>
</dbReference>
<dbReference type="InterPro" id="IPR027417">
    <property type="entry name" value="P-loop_NTPase"/>
</dbReference>
<dbReference type="Proteomes" id="UP000515154">
    <property type="component" value="Linkage group LG29"/>
</dbReference>
<dbReference type="EC" id="5.6.2.4" evidence="9"/>
<dbReference type="GO" id="GO:0016787">
    <property type="term" value="F:hydrolase activity"/>
    <property type="evidence" value="ECO:0007669"/>
    <property type="project" value="UniProtKB-KW"/>
</dbReference>
<dbReference type="InterPro" id="IPR052247">
    <property type="entry name" value="Meiotic_Crossover_Helicase"/>
</dbReference>
<evidence type="ECO:0000256" key="10">
    <source>
        <dbReference type="ARBA" id="ARBA00048988"/>
    </source>
</evidence>
<dbReference type="Pfam" id="PF00271">
    <property type="entry name" value="Helicase_C"/>
    <property type="match status" value="1"/>
</dbReference>
<evidence type="ECO:0000256" key="9">
    <source>
        <dbReference type="ARBA" id="ARBA00034808"/>
    </source>
</evidence>
<keyword evidence="4 15" id="KW-0347">Helicase</keyword>
<evidence type="ECO:0000259" key="13">
    <source>
        <dbReference type="PROSITE" id="PS51194"/>
    </source>
</evidence>
<feature type="compositionally biased region" description="Polar residues" evidence="11">
    <location>
        <begin position="74"/>
        <end position="89"/>
    </location>
</feature>
<keyword evidence="7" id="KW-0469">Meiosis</keyword>
<accession>A0A7E6FT51</accession>
<dbReference type="InterPro" id="IPR004179">
    <property type="entry name" value="Sec63-dom"/>
</dbReference>
<evidence type="ECO:0000259" key="12">
    <source>
        <dbReference type="PROSITE" id="PS51192"/>
    </source>
</evidence>
<feature type="region of interest" description="Disordered" evidence="11">
    <location>
        <begin position="1377"/>
        <end position="1407"/>
    </location>
</feature>
<feature type="domain" description="Helicase C-terminal" evidence="13">
    <location>
        <begin position="480"/>
        <end position="668"/>
    </location>
</feature>
<dbReference type="SMART" id="SM00973">
    <property type="entry name" value="Sec63"/>
    <property type="match status" value="1"/>
</dbReference>
<reference evidence="15" key="1">
    <citation type="submission" date="2025-08" db="UniProtKB">
        <authorList>
            <consortium name="RefSeq"/>
        </authorList>
    </citation>
    <scope>IDENTIFICATION</scope>
</reference>
<keyword evidence="14" id="KW-1185">Reference proteome</keyword>
<dbReference type="GO" id="GO:0043138">
    <property type="term" value="F:3'-5' DNA helicase activity"/>
    <property type="evidence" value="ECO:0007669"/>
    <property type="project" value="UniProtKB-EC"/>
</dbReference>
<dbReference type="RefSeq" id="XP_036370753.1">
    <property type="nucleotide sequence ID" value="XM_036514860.1"/>
</dbReference>
<dbReference type="InterPro" id="IPR036390">
    <property type="entry name" value="WH_DNA-bd_sf"/>
</dbReference>
<dbReference type="Pfam" id="PF02889">
    <property type="entry name" value="Sec63"/>
    <property type="match status" value="1"/>
</dbReference>
<evidence type="ECO:0000313" key="14">
    <source>
        <dbReference type="Proteomes" id="UP000515154"/>
    </source>
</evidence>
<dbReference type="PROSITE" id="PS51192">
    <property type="entry name" value="HELICASE_ATP_BIND_1"/>
    <property type="match status" value="1"/>
</dbReference>
<dbReference type="GO" id="GO:0051321">
    <property type="term" value="P:meiotic cell cycle"/>
    <property type="evidence" value="ECO:0007669"/>
    <property type="project" value="UniProtKB-KW"/>
</dbReference>
<dbReference type="GO" id="GO:0003676">
    <property type="term" value="F:nucleic acid binding"/>
    <property type="evidence" value="ECO:0007669"/>
    <property type="project" value="InterPro"/>
</dbReference>
<dbReference type="PANTHER" id="PTHR47835:SF3">
    <property type="entry name" value="HELICASE FOR MEIOSIS 1"/>
    <property type="match status" value="1"/>
</dbReference>
<keyword evidence="2" id="KW-0547">Nucleotide-binding</keyword>
<keyword evidence="5" id="KW-0067">ATP-binding</keyword>
<comment type="catalytic activity">
    <reaction evidence="8">
        <text>Couples ATP hydrolysis with the unwinding of duplex DNA by translocating in the 3'-5' direction.</text>
        <dbReference type="EC" id="5.6.2.4"/>
    </reaction>
</comment>
<evidence type="ECO:0000313" key="15">
    <source>
        <dbReference type="RefSeq" id="XP_036370753.1"/>
    </source>
</evidence>
<dbReference type="Gene3D" id="3.40.50.300">
    <property type="entry name" value="P-loop containing nucleotide triphosphate hydrolases"/>
    <property type="match status" value="2"/>
</dbReference>
<evidence type="ECO:0000256" key="3">
    <source>
        <dbReference type="ARBA" id="ARBA00022801"/>
    </source>
</evidence>
<dbReference type="FunFam" id="1.10.10.10:FF:000012">
    <property type="entry name" value="U5 small nuclear ribonucleoprotein helicase"/>
    <property type="match status" value="1"/>
</dbReference>
<dbReference type="InterPro" id="IPR014001">
    <property type="entry name" value="Helicase_ATP-bd"/>
</dbReference>
<dbReference type="SMART" id="SM00490">
    <property type="entry name" value="HELICc"/>
    <property type="match status" value="1"/>
</dbReference>
<evidence type="ECO:0000256" key="7">
    <source>
        <dbReference type="ARBA" id="ARBA00023254"/>
    </source>
</evidence>
<comment type="catalytic activity">
    <reaction evidence="10">
        <text>ATP + H2O = ADP + phosphate + H(+)</text>
        <dbReference type="Rhea" id="RHEA:13065"/>
        <dbReference type="ChEBI" id="CHEBI:15377"/>
        <dbReference type="ChEBI" id="CHEBI:15378"/>
        <dbReference type="ChEBI" id="CHEBI:30616"/>
        <dbReference type="ChEBI" id="CHEBI:43474"/>
        <dbReference type="ChEBI" id="CHEBI:456216"/>
        <dbReference type="EC" id="5.6.2.4"/>
    </reaction>
</comment>
<feature type="compositionally biased region" description="Gly residues" evidence="11">
    <location>
        <begin position="1140"/>
        <end position="1151"/>
    </location>
</feature>
<evidence type="ECO:0000256" key="11">
    <source>
        <dbReference type="SAM" id="MobiDB-lite"/>
    </source>
</evidence>
<dbReference type="InterPro" id="IPR057842">
    <property type="entry name" value="WH_MER3"/>
</dbReference>
<organism evidence="14 15">
    <name type="scientific">Octopus sinensis</name>
    <name type="common">East Asian common octopus</name>
    <dbReference type="NCBI Taxonomy" id="2607531"/>
    <lineage>
        <taxon>Eukaryota</taxon>
        <taxon>Metazoa</taxon>
        <taxon>Spiralia</taxon>
        <taxon>Lophotrochozoa</taxon>
        <taxon>Mollusca</taxon>
        <taxon>Cephalopoda</taxon>
        <taxon>Coleoidea</taxon>
        <taxon>Octopodiformes</taxon>
        <taxon>Octopoda</taxon>
        <taxon>Incirrata</taxon>
        <taxon>Octopodidae</taxon>
        <taxon>Octopus</taxon>
    </lineage>
</organism>
<dbReference type="InterPro" id="IPR011545">
    <property type="entry name" value="DEAD/DEAH_box_helicase_dom"/>
</dbReference>
<proteinExistence type="inferred from homology"/>
<evidence type="ECO:0000256" key="2">
    <source>
        <dbReference type="ARBA" id="ARBA00022741"/>
    </source>
</evidence>
<dbReference type="Gene3D" id="1.10.3380.10">
    <property type="entry name" value="Sec63 N-terminal domain-like domain"/>
    <property type="match status" value="1"/>
</dbReference>
<dbReference type="KEGG" id="osn:115226031"/>
<dbReference type="PANTHER" id="PTHR47835">
    <property type="entry name" value="HFM1, ATP DEPENDENT DNA HELICASE HOMOLOG"/>
    <property type="match status" value="1"/>
</dbReference>
<feature type="compositionally biased region" description="Basic and acidic residues" evidence="11">
    <location>
        <begin position="92"/>
        <end position="102"/>
    </location>
</feature>
<feature type="region of interest" description="Disordered" evidence="11">
    <location>
        <begin position="57"/>
        <end position="102"/>
    </location>
</feature>
<dbReference type="CDD" id="cd18795">
    <property type="entry name" value="SF2_C_Ski2"/>
    <property type="match status" value="1"/>
</dbReference>
<dbReference type="SMART" id="SM00487">
    <property type="entry name" value="DEXDc"/>
    <property type="match status" value="1"/>
</dbReference>
<dbReference type="SUPFAM" id="SSF52540">
    <property type="entry name" value="P-loop containing nucleoside triphosphate hydrolases"/>
    <property type="match status" value="1"/>
</dbReference>